<dbReference type="AlphaFoldDB" id="A0A0S4NCY3"/>
<dbReference type="STRING" id="1643428.GCA_001442855_02114"/>
<dbReference type="EMBL" id="FAOO01000024">
    <property type="protein sequence ID" value="CUU08729.1"/>
    <property type="molecule type" value="Genomic_DNA"/>
</dbReference>
<reference evidence="2" key="1">
    <citation type="submission" date="2015-11" db="EMBL/GenBank/DDBJ databases">
        <authorList>
            <person name="Varghese N."/>
        </authorList>
    </citation>
    <scope>NUCLEOTIDE SEQUENCE [LARGE SCALE GENOMIC DNA]</scope>
</reference>
<protein>
    <recommendedName>
        <fullName evidence="3">Tetratricopeptide repeat protein</fullName>
    </recommendedName>
</protein>
<keyword evidence="2" id="KW-1185">Reference proteome</keyword>
<gene>
    <name evidence="1" type="ORF">JGI1_02160</name>
</gene>
<sequence>MPLIRPLIVAVLVLHSTLSLYSENGNWFKIKKLKGRVEVRHGVRESWESLTQSDTLRPEDTILMNKDSYIEIEGNGIFFKAIGDLILNISDLRRLSKDELLLQIAFEEMRALPGVKNEKRNSSSTGLYGADISKEETKLKTTQSLAYLWVKGVRALFENGLYETASIRAKNLMSRFDELKDSYELKLIVASSFEKLGLYGEAISEYNKIIASSRDESLKGKLTQKVKELKGKITSSLQ</sequence>
<evidence type="ECO:0008006" key="3">
    <source>
        <dbReference type="Google" id="ProtNLM"/>
    </source>
</evidence>
<dbReference type="OrthoDB" id="9790648at2"/>
<accession>A0A0S4NCY3</accession>
<dbReference type="Proteomes" id="UP000320623">
    <property type="component" value="Unassembled WGS sequence"/>
</dbReference>
<dbReference type="RefSeq" id="WP_140945863.1">
    <property type="nucleotide sequence ID" value="NZ_FAOO01000024.1"/>
</dbReference>
<organism evidence="1 2">
    <name type="scientific">Candidatus Thermokryptus mobilis</name>
    <dbReference type="NCBI Taxonomy" id="1643428"/>
    <lineage>
        <taxon>Bacteria</taxon>
        <taxon>Pseudomonadati</taxon>
        <taxon>Candidatus Kryptoniota</taxon>
        <taxon>Candidatus Thermokryptus</taxon>
    </lineage>
</organism>
<evidence type="ECO:0000313" key="1">
    <source>
        <dbReference type="EMBL" id="CUU08729.1"/>
    </source>
</evidence>
<evidence type="ECO:0000313" key="2">
    <source>
        <dbReference type="Proteomes" id="UP000320623"/>
    </source>
</evidence>
<name>A0A0S4NCY3_9BACT</name>
<proteinExistence type="predicted"/>